<protein>
    <recommendedName>
        <fullName evidence="4">WxL domain-containing protein</fullName>
    </recommendedName>
</protein>
<dbReference type="RefSeq" id="WP_188773697.1">
    <property type="nucleotide sequence ID" value="NZ_BMMB01000001.1"/>
</dbReference>
<feature type="signal peptide" evidence="1">
    <location>
        <begin position="1"/>
        <end position="26"/>
    </location>
</feature>
<sequence length="198" mass="21725">MKKGFRTLLCAAAVSLSLTSAVPVFANEVVSSPVSTVATPDVNVQKDLNKVNFTLPFTETKQYSDSKGNEYTVTNTFTPIKSSISTQGTESNQAYTGTWTSKVTYGISTMSYRFDLTKTGSQFQITNARNQEYWGLFTQFADPSLTITRGTSTASFPAEINSSVTAKMFDNAWVPLGSSRWIAYTTVTSSGWMTLTWN</sequence>
<reference evidence="2 3" key="1">
    <citation type="submission" date="2023-07" db="EMBL/GenBank/DDBJ databases">
        <title>Genomic Encyclopedia of Type Strains, Phase IV (KMG-IV): sequencing the most valuable type-strain genomes for metagenomic binning, comparative biology and taxonomic classification.</title>
        <authorList>
            <person name="Goeker M."/>
        </authorList>
    </citation>
    <scope>NUCLEOTIDE SEQUENCE [LARGE SCALE GENOMIC DNA]</scope>
    <source>
        <strain evidence="2 3">DSM 22170</strain>
    </source>
</reference>
<gene>
    <name evidence="2" type="ORF">JOC58_001400</name>
</gene>
<name>A0ABU1IW70_9BACL</name>
<dbReference type="Proteomes" id="UP001185028">
    <property type="component" value="Unassembled WGS sequence"/>
</dbReference>
<evidence type="ECO:0000313" key="2">
    <source>
        <dbReference type="EMBL" id="MDR6243513.1"/>
    </source>
</evidence>
<evidence type="ECO:0000313" key="3">
    <source>
        <dbReference type="Proteomes" id="UP001185028"/>
    </source>
</evidence>
<dbReference type="EMBL" id="JAVDQH010000004">
    <property type="protein sequence ID" value="MDR6243513.1"/>
    <property type="molecule type" value="Genomic_DNA"/>
</dbReference>
<accession>A0ABU1IW70</accession>
<feature type="chain" id="PRO_5047414754" description="WxL domain-containing protein" evidence="1">
    <location>
        <begin position="27"/>
        <end position="198"/>
    </location>
</feature>
<comment type="caution">
    <text evidence="2">The sequence shown here is derived from an EMBL/GenBank/DDBJ whole genome shotgun (WGS) entry which is preliminary data.</text>
</comment>
<organism evidence="2 3">
    <name type="scientific">Paenibacillus hunanensis</name>
    <dbReference type="NCBI Taxonomy" id="539262"/>
    <lineage>
        <taxon>Bacteria</taxon>
        <taxon>Bacillati</taxon>
        <taxon>Bacillota</taxon>
        <taxon>Bacilli</taxon>
        <taxon>Bacillales</taxon>
        <taxon>Paenibacillaceae</taxon>
        <taxon>Paenibacillus</taxon>
    </lineage>
</organism>
<evidence type="ECO:0008006" key="4">
    <source>
        <dbReference type="Google" id="ProtNLM"/>
    </source>
</evidence>
<proteinExistence type="predicted"/>
<dbReference type="Gene3D" id="2.60.40.3860">
    <property type="match status" value="1"/>
</dbReference>
<evidence type="ECO:0000256" key="1">
    <source>
        <dbReference type="SAM" id="SignalP"/>
    </source>
</evidence>
<keyword evidence="1" id="KW-0732">Signal</keyword>
<keyword evidence="3" id="KW-1185">Reference proteome</keyword>